<comment type="catalytic activity">
    <reaction evidence="1">
        <text>Hydrolysis of terminal, non-reducing beta-D-glucosyl residues with release of beta-D-glucose.</text>
        <dbReference type="EC" id="3.2.1.21"/>
    </reaction>
</comment>
<dbReference type="InterPro" id="IPR051915">
    <property type="entry name" value="Cellulose_Degrad_GH3"/>
</dbReference>
<evidence type="ECO:0000256" key="3">
    <source>
        <dbReference type="ARBA" id="ARBA00012744"/>
    </source>
</evidence>
<dbReference type="InterPro" id="IPR036962">
    <property type="entry name" value="Glyco_hydro_3_N_sf"/>
</dbReference>
<dbReference type="RefSeq" id="WP_260902290.1">
    <property type="nucleotide sequence ID" value="NZ_JAOCZP010000002.1"/>
</dbReference>
<feature type="domain" description="Glycoside hydrolase family 3 N-terminal" evidence="7">
    <location>
        <begin position="16"/>
        <end position="117"/>
    </location>
</feature>
<keyword evidence="9" id="KW-1185">Reference proteome</keyword>
<proteinExistence type="inferred from homology"/>
<dbReference type="PRINTS" id="PR00133">
    <property type="entry name" value="GLHYDRLASE3"/>
</dbReference>
<evidence type="ECO:0000256" key="4">
    <source>
        <dbReference type="ARBA" id="ARBA00022729"/>
    </source>
</evidence>
<organism evidence="8 9">
    <name type="scientific">Chelativorans salis</name>
    <dbReference type="NCBI Taxonomy" id="2978478"/>
    <lineage>
        <taxon>Bacteria</taxon>
        <taxon>Pseudomonadati</taxon>
        <taxon>Pseudomonadota</taxon>
        <taxon>Alphaproteobacteria</taxon>
        <taxon>Hyphomicrobiales</taxon>
        <taxon>Phyllobacteriaceae</taxon>
        <taxon>Chelativorans</taxon>
    </lineage>
</organism>
<evidence type="ECO:0000313" key="9">
    <source>
        <dbReference type="Proteomes" id="UP001320831"/>
    </source>
</evidence>
<dbReference type="Pfam" id="PF00933">
    <property type="entry name" value="Glyco_hydro_3"/>
    <property type="match status" value="1"/>
</dbReference>
<dbReference type="Gene3D" id="3.20.20.300">
    <property type="entry name" value="Glycoside hydrolase, family 3, N-terminal domain"/>
    <property type="match status" value="1"/>
</dbReference>
<dbReference type="InterPro" id="IPR017853">
    <property type="entry name" value="GH"/>
</dbReference>
<sequence>MNQYSGGAPTGPGTNRDSYDEMIAGVHVGSFLNVTGEEANRYQKIAVERSRLKIPLLFGLDVIHGYRTVFPTPLGLSATWDPGLVERAARVAAVEARADGVRWTFSPMVDIARDAAGRATEVTLR</sequence>
<protein>
    <recommendedName>
        <fullName evidence="3">beta-glucosidase</fullName>
        <ecNumber evidence="3">3.2.1.21</ecNumber>
    </recommendedName>
</protein>
<dbReference type="EMBL" id="JAOCZP010000002">
    <property type="protein sequence ID" value="MCT7374714.1"/>
    <property type="molecule type" value="Genomic_DNA"/>
</dbReference>
<gene>
    <name evidence="8" type="ORF">N5A92_06655</name>
</gene>
<evidence type="ECO:0000259" key="7">
    <source>
        <dbReference type="Pfam" id="PF00933"/>
    </source>
</evidence>
<evidence type="ECO:0000313" key="8">
    <source>
        <dbReference type="EMBL" id="MCT7374714.1"/>
    </source>
</evidence>
<accession>A0ABT2LKY9</accession>
<evidence type="ECO:0000256" key="5">
    <source>
        <dbReference type="ARBA" id="ARBA00022801"/>
    </source>
</evidence>
<comment type="similarity">
    <text evidence="2">Belongs to the glycosyl hydrolase 3 family.</text>
</comment>
<evidence type="ECO:0000256" key="2">
    <source>
        <dbReference type="ARBA" id="ARBA00005336"/>
    </source>
</evidence>
<dbReference type="PANTHER" id="PTHR30620:SF16">
    <property type="entry name" value="LYSOSOMAL BETA GLUCOSIDASE"/>
    <property type="match status" value="1"/>
</dbReference>
<reference evidence="8 9" key="1">
    <citation type="submission" date="2022-09" db="EMBL/GenBank/DDBJ databases">
        <title>Chelativorans salina sp. nov., a novel slightly halophilic bacterium isolated from a saline lake sediment enrichment.</title>
        <authorList>
            <person name="Gao L."/>
            <person name="Fang B.-Z."/>
            <person name="Li W.-J."/>
        </authorList>
    </citation>
    <scope>NUCLEOTIDE SEQUENCE [LARGE SCALE GENOMIC DNA]</scope>
    <source>
        <strain evidence="8 9">EGI FJ00035</strain>
    </source>
</reference>
<dbReference type="SUPFAM" id="SSF51445">
    <property type="entry name" value="(Trans)glycosidases"/>
    <property type="match status" value="1"/>
</dbReference>
<name>A0ABT2LKY9_9HYPH</name>
<dbReference type="InterPro" id="IPR001764">
    <property type="entry name" value="Glyco_hydro_3_N"/>
</dbReference>
<dbReference type="PANTHER" id="PTHR30620">
    <property type="entry name" value="PERIPLASMIC BETA-GLUCOSIDASE-RELATED"/>
    <property type="match status" value="1"/>
</dbReference>
<keyword evidence="5" id="KW-0378">Hydrolase</keyword>
<keyword evidence="4" id="KW-0732">Signal</keyword>
<evidence type="ECO:0000256" key="1">
    <source>
        <dbReference type="ARBA" id="ARBA00000448"/>
    </source>
</evidence>
<keyword evidence="6" id="KW-0326">Glycosidase</keyword>
<evidence type="ECO:0000256" key="6">
    <source>
        <dbReference type="ARBA" id="ARBA00023295"/>
    </source>
</evidence>
<dbReference type="EC" id="3.2.1.21" evidence="3"/>
<dbReference type="Proteomes" id="UP001320831">
    <property type="component" value="Unassembled WGS sequence"/>
</dbReference>
<comment type="caution">
    <text evidence="8">The sequence shown here is derived from an EMBL/GenBank/DDBJ whole genome shotgun (WGS) entry which is preliminary data.</text>
</comment>